<dbReference type="GO" id="GO:0004519">
    <property type="term" value="F:endonuclease activity"/>
    <property type="evidence" value="ECO:0007669"/>
    <property type="project" value="UniProtKB-KW"/>
</dbReference>
<dbReference type="PANTHER" id="PTHR42834:SF1">
    <property type="entry name" value="ENDONUCLEASE_EXONUCLEASE_PHOSPHATASE FAMILY PROTEIN (AFU_ORTHOLOGUE AFUA_3G09210)"/>
    <property type="match status" value="1"/>
</dbReference>
<dbReference type="InterPro" id="IPR047971">
    <property type="entry name" value="ExeM-like"/>
</dbReference>
<keyword evidence="2" id="KW-0255">Endonuclease</keyword>
<feature type="domain" description="Endonuclease/exonuclease/phosphatase" evidence="1">
    <location>
        <begin position="285"/>
        <end position="589"/>
    </location>
</feature>
<dbReference type="Pfam" id="PF03372">
    <property type="entry name" value="Exo_endo_phos"/>
    <property type="match status" value="1"/>
</dbReference>
<protein>
    <submittedName>
        <fullName evidence="2">ExeM/NucH family extracellular endonuclease</fullName>
    </submittedName>
</protein>
<dbReference type="NCBIfam" id="NF033681">
    <property type="entry name" value="ExeM_NucH_DNase"/>
    <property type="match status" value="1"/>
</dbReference>
<dbReference type="Gene3D" id="3.60.10.10">
    <property type="entry name" value="Endonuclease/exonuclease/phosphatase"/>
    <property type="match status" value="1"/>
</dbReference>
<keyword evidence="2" id="KW-0540">Nuclease</keyword>
<dbReference type="CDD" id="cd04486">
    <property type="entry name" value="YhcR_OBF_like"/>
    <property type="match status" value="1"/>
</dbReference>
<proteinExistence type="predicted"/>
<dbReference type="InterPro" id="IPR036691">
    <property type="entry name" value="Endo/exonu/phosph_ase_sf"/>
</dbReference>
<dbReference type="PANTHER" id="PTHR42834">
    <property type="entry name" value="ENDONUCLEASE/EXONUCLEASE/PHOSPHATASE FAMILY PROTEIN (AFU_ORTHOLOGUE AFUA_3G09210)"/>
    <property type="match status" value="1"/>
</dbReference>
<organism evidence="2 3">
    <name type="scientific">Marinicella sediminis</name>
    <dbReference type="NCBI Taxonomy" id="1792834"/>
    <lineage>
        <taxon>Bacteria</taxon>
        <taxon>Pseudomonadati</taxon>
        <taxon>Pseudomonadota</taxon>
        <taxon>Gammaproteobacteria</taxon>
        <taxon>Lysobacterales</taxon>
        <taxon>Marinicellaceae</taxon>
        <taxon>Marinicella</taxon>
    </lineage>
</organism>
<keyword evidence="3" id="KW-1185">Reference proteome</keyword>
<reference evidence="3" key="1">
    <citation type="journal article" date="2019" name="Int. J. Syst. Evol. Microbiol.">
        <title>The Global Catalogue of Microorganisms (GCM) 10K type strain sequencing project: providing services to taxonomists for standard genome sequencing and annotation.</title>
        <authorList>
            <consortium name="The Broad Institute Genomics Platform"/>
            <consortium name="The Broad Institute Genome Sequencing Center for Infectious Disease"/>
            <person name="Wu L."/>
            <person name="Ma J."/>
        </authorList>
    </citation>
    <scope>NUCLEOTIDE SEQUENCE [LARGE SCALE GENOMIC DNA]</scope>
    <source>
        <strain evidence="3">KCTC 42953</strain>
    </source>
</reference>
<gene>
    <name evidence="2" type="ORF">ACFODZ_07600</name>
</gene>
<dbReference type="RefSeq" id="WP_077412373.1">
    <property type="nucleotide sequence ID" value="NZ_JBHRTS010000004.1"/>
</dbReference>
<dbReference type="Proteomes" id="UP001595533">
    <property type="component" value="Unassembled WGS sequence"/>
</dbReference>
<dbReference type="InterPro" id="IPR005135">
    <property type="entry name" value="Endo/exonuclease/phosphatase"/>
</dbReference>
<name>A0ABV7J7L5_9GAMM</name>
<dbReference type="EMBL" id="JBHRTS010000004">
    <property type="protein sequence ID" value="MFC3194101.1"/>
    <property type="molecule type" value="Genomic_DNA"/>
</dbReference>
<dbReference type="SUPFAM" id="SSF56219">
    <property type="entry name" value="DNase I-like"/>
    <property type="match status" value="1"/>
</dbReference>
<evidence type="ECO:0000259" key="1">
    <source>
        <dbReference type="Pfam" id="PF03372"/>
    </source>
</evidence>
<comment type="caution">
    <text evidence="2">The sequence shown here is derived from an EMBL/GenBank/DDBJ whole genome shotgun (WGS) entry which is preliminary data.</text>
</comment>
<evidence type="ECO:0000313" key="3">
    <source>
        <dbReference type="Proteomes" id="UP001595533"/>
    </source>
</evidence>
<evidence type="ECO:0000313" key="2">
    <source>
        <dbReference type="EMBL" id="MFC3194101.1"/>
    </source>
</evidence>
<accession>A0ABV7J7L5</accession>
<sequence length="598" mass="65951">MKIVLLLCSMWVFGTSWSESLTCDKSFVAIHDIQGTGQASKLVGERIHVSGIVTADFRGKQSLGGFFIQSVNSDDDIYTSEGLFIRDNDTYRKIKVGDLVAIDGYVSEEYELTQLDRVQKIKVCQSGLPLPSSTSLYMPKNDAYLEAHENMYVTLFNPVVITDVYQYIKYGELTVSSEMLMAPTAVVRGEQAVKEVARKNQLDQLIIDDGRLAAFATPLAKGFLGQRPVSAANRWWLGDQVQPRGVLFYAFGKYKLQPTEPLMKLNMTDQAWQQPKDVGGTVQVATFNVQNFFTTIDDGQVRCGPTKQFSCRGADSPEEYNRQVAKLVSAINTTNASVMGIQELENNQTSGGQLVQHLNEAAGHEKWAYIDTGALGEDVIKVGLIYQPGQLQTVGDYALLNAAANPAFKEHRNRIVVAQSFKSRKGNVFTVATAHFKSKSCSDAEGANKAQADGQGCYNPVRTEVAEQVANWLNSDPTGHGSEVLILVGDLNSYQQEDPIGMLSKKGMINLANPFLAPTNWTASYRGQVGSLDYIMTNDAGLNVVTELTQWHINSAEMPWFGYHTEALDKSFNKPDTFFQPDPFSSSDHDVVIAGFEL</sequence>
<keyword evidence="2" id="KW-0378">Hydrolase</keyword>